<dbReference type="GO" id="GO:0016020">
    <property type="term" value="C:membrane"/>
    <property type="evidence" value="ECO:0007669"/>
    <property type="project" value="UniProtKB-SubCell"/>
</dbReference>
<dbReference type="InterPro" id="IPR009262">
    <property type="entry name" value="SLC35_F1/F2/F6"/>
</dbReference>
<feature type="compositionally biased region" description="Polar residues" evidence="7">
    <location>
        <begin position="340"/>
        <end position="349"/>
    </location>
</feature>
<evidence type="ECO:0000256" key="1">
    <source>
        <dbReference type="ARBA" id="ARBA00004141"/>
    </source>
</evidence>
<feature type="transmembrane region" description="Helical" evidence="8">
    <location>
        <begin position="48"/>
        <end position="64"/>
    </location>
</feature>
<evidence type="ECO:0000256" key="4">
    <source>
        <dbReference type="ARBA" id="ARBA00022692"/>
    </source>
</evidence>
<organism evidence="9 10">
    <name type="scientific">Zostera marina</name>
    <name type="common">Eelgrass</name>
    <dbReference type="NCBI Taxonomy" id="29655"/>
    <lineage>
        <taxon>Eukaryota</taxon>
        <taxon>Viridiplantae</taxon>
        <taxon>Streptophyta</taxon>
        <taxon>Embryophyta</taxon>
        <taxon>Tracheophyta</taxon>
        <taxon>Spermatophyta</taxon>
        <taxon>Magnoliopsida</taxon>
        <taxon>Liliopsida</taxon>
        <taxon>Zosteraceae</taxon>
        <taxon>Zostera</taxon>
    </lineage>
</organism>
<dbReference type="Proteomes" id="UP000036987">
    <property type="component" value="Unassembled WGS sequence"/>
</dbReference>
<dbReference type="SUPFAM" id="SSF103481">
    <property type="entry name" value="Multidrug resistance efflux transporter EmrE"/>
    <property type="match status" value="1"/>
</dbReference>
<evidence type="ECO:0000256" key="2">
    <source>
        <dbReference type="ARBA" id="ARBA00007863"/>
    </source>
</evidence>
<keyword evidence="10" id="KW-1185">Reference proteome</keyword>
<dbReference type="PANTHER" id="PTHR14233:SF4">
    <property type="entry name" value="SOLUTE CARRIER FAMILY 35 MEMBER F2"/>
    <property type="match status" value="1"/>
</dbReference>
<evidence type="ECO:0000256" key="8">
    <source>
        <dbReference type="SAM" id="Phobius"/>
    </source>
</evidence>
<dbReference type="STRING" id="29655.A0A0K9PDJ7"/>
<dbReference type="OrthoDB" id="429955at2759"/>
<evidence type="ECO:0000313" key="9">
    <source>
        <dbReference type="EMBL" id="KMZ67054.1"/>
    </source>
</evidence>
<dbReference type="EMBL" id="LFYR01000932">
    <property type="protein sequence ID" value="KMZ67054.1"/>
    <property type="molecule type" value="Genomic_DNA"/>
</dbReference>
<evidence type="ECO:0000313" key="10">
    <source>
        <dbReference type="Proteomes" id="UP000036987"/>
    </source>
</evidence>
<dbReference type="PANTHER" id="PTHR14233">
    <property type="entry name" value="DUF914-RELATED"/>
    <property type="match status" value="1"/>
</dbReference>
<dbReference type="AlphaFoldDB" id="A0A0K9PDJ7"/>
<keyword evidence="3" id="KW-0813">Transport</keyword>
<proteinExistence type="inferred from homology"/>
<sequence length="369" mass="41171">MELKKFVTKKTLIGLALGQFVSLLITSTSFSSSELSRRGFNAPTSQSFFNYALLAAVYGSVMLYRRRSVQIKWWYYLLLGLVDVEANFLVVKAYQYSSLTSIMLLDCWVIPCVLFLTWLFLNTRYKFRQLIGVAICIAGMVTVVFSDVFGGDLAGGSNPLKGDLFVIAASMLYAISNVSQEFIVKNGGRVELMSMLGLFGAIISACQVAILERKELENVKWSTGSVLPFVGFSLALFLFYSTVPTLLKVTGAAMLNLSLLTSDMWAVLIRTFAYDEMVDWLYFVAFAGVVVGLVIYSIPTKEELESERQIAGQDDAQSRSSNHDLKDKDEKVDIEGYSPQDHTSTSSSVDPKRSLMNERINERGLVRKF</sequence>
<gene>
    <name evidence="9" type="ORF">ZOSMA_27G01070</name>
</gene>
<dbReference type="GO" id="GO:0022857">
    <property type="term" value="F:transmembrane transporter activity"/>
    <property type="evidence" value="ECO:0007669"/>
    <property type="project" value="InterPro"/>
</dbReference>
<dbReference type="InterPro" id="IPR037185">
    <property type="entry name" value="EmrE-like"/>
</dbReference>
<feature type="transmembrane region" description="Helical" evidence="8">
    <location>
        <begin position="280"/>
        <end position="298"/>
    </location>
</feature>
<dbReference type="OMA" id="THASWLY"/>
<evidence type="ECO:0000256" key="5">
    <source>
        <dbReference type="ARBA" id="ARBA00022989"/>
    </source>
</evidence>
<feature type="transmembrane region" description="Helical" evidence="8">
    <location>
        <begin position="100"/>
        <end position="121"/>
    </location>
</feature>
<feature type="region of interest" description="Disordered" evidence="7">
    <location>
        <begin position="307"/>
        <end position="356"/>
    </location>
</feature>
<feature type="transmembrane region" description="Helical" evidence="8">
    <location>
        <begin position="130"/>
        <end position="150"/>
    </location>
</feature>
<accession>A0A0K9PDJ7</accession>
<keyword evidence="5 8" id="KW-1133">Transmembrane helix</keyword>
<name>A0A0K9PDJ7_ZOSMR</name>
<keyword evidence="4 8" id="KW-0812">Transmembrane</keyword>
<dbReference type="InterPro" id="IPR052221">
    <property type="entry name" value="SLC35F_Transporter"/>
</dbReference>
<comment type="caution">
    <text evidence="9">The sequence shown here is derived from an EMBL/GenBank/DDBJ whole genome shotgun (WGS) entry which is preliminary data.</text>
</comment>
<comment type="similarity">
    <text evidence="2">Belongs to the SLC35F solute transporter family.</text>
</comment>
<feature type="transmembrane region" description="Helical" evidence="8">
    <location>
        <begin position="73"/>
        <end position="94"/>
    </location>
</feature>
<reference evidence="10" key="1">
    <citation type="journal article" date="2016" name="Nature">
        <title>The genome of the seagrass Zostera marina reveals angiosperm adaptation to the sea.</title>
        <authorList>
            <person name="Olsen J.L."/>
            <person name="Rouze P."/>
            <person name="Verhelst B."/>
            <person name="Lin Y.-C."/>
            <person name="Bayer T."/>
            <person name="Collen J."/>
            <person name="Dattolo E."/>
            <person name="De Paoli E."/>
            <person name="Dittami S."/>
            <person name="Maumus F."/>
            <person name="Michel G."/>
            <person name="Kersting A."/>
            <person name="Lauritano C."/>
            <person name="Lohaus R."/>
            <person name="Toepel M."/>
            <person name="Tonon T."/>
            <person name="Vanneste K."/>
            <person name="Amirebrahimi M."/>
            <person name="Brakel J."/>
            <person name="Bostroem C."/>
            <person name="Chovatia M."/>
            <person name="Grimwood J."/>
            <person name="Jenkins J.W."/>
            <person name="Jueterbock A."/>
            <person name="Mraz A."/>
            <person name="Stam W.T."/>
            <person name="Tice H."/>
            <person name="Bornberg-Bauer E."/>
            <person name="Green P.J."/>
            <person name="Pearson G.A."/>
            <person name="Procaccini G."/>
            <person name="Duarte C.M."/>
            <person name="Schmutz J."/>
            <person name="Reusch T.B.H."/>
            <person name="Van de Peer Y."/>
        </authorList>
    </citation>
    <scope>NUCLEOTIDE SEQUENCE [LARGE SCALE GENOMIC DNA]</scope>
    <source>
        <strain evidence="10">cv. Finnish</strain>
    </source>
</reference>
<evidence type="ECO:0000256" key="6">
    <source>
        <dbReference type="ARBA" id="ARBA00023136"/>
    </source>
</evidence>
<dbReference type="Pfam" id="PF06027">
    <property type="entry name" value="SLC35F"/>
    <property type="match status" value="1"/>
</dbReference>
<evidence type="ECO:0000256" key="3">
    <source>
        <dbReference type="ARBA" id="ARBA00022448"/>
    </source>
</evidence>
<feature type="transmembrane region" description="Helical" evidence="8">
    <location>
        <begin position="190"/>
        <end position="210"/>
    </location>
</feature>
<feature type="transmembrane region" description="Helical" evidence="8">
    <location>
        <begin position="222"/>
        <end position="240"/>
    </location>
</feature>
<evidence type="ECO:0000256" key="7">
    <source>
        <dbReference type="SAM" id="MobiDB-lite"/>
    </source>
</evidence>
<protein>
    <submittedName>
        <fullName evidence="9">Solute carrier family 35 member F1</fullName>
    </submittedName>
</protein>
<keyword evidence="6 8" id="KW-0472">Membrane</keyword>
<comment type="subcellular location">
    <subcellularLocation>
        <location evidence="1">Membrane</location>
        <topology evidence="1">Multi-pass membrane protein</topology>
    </subcellularLocation>
</comment>
<feature type="compositionally biased region" description="Basic and acidic residues" evidence="7">
    <location>
        <begin position="321"/>
        <end position="334"/>
    </location>
</feature>